<dbReference type="Gene3D" id="3.60.21.10">
    <property type="match status" value="1"/>
</dbReference>
<evidence type="ECO:0000256" key="2">
    <source>
        <dbReference type="ARBA" id="ARBA00022723"/>
    </source>
</evidence>
<evidence type="ECO:0000313" key="5">
    <source>
        <dbReference type="EMBL" id="KFM62640.1"/>
    </source>
</evidence>
<feature type="domain" description="EF-hand" evidence="4">
    <location>
        <begin position="172"/>
        <end position="190"/>
    </location>
</feature>
<dbReference type="PANTHER" id="PTHR45668:SF3">
    <property type="entry name" value="SERINE_THREONINE-PROTEIN PHOSPHATASE RDGC"/>
    <property type="match status" value="1"/>
</dbReference>
<dbReference type="OMA" id="TISITDW"/>
<dbReference type="Proteomes" id="UP000054359">
    <property type="component" value="Unassembled WGS sequence"/>
</dbReference>
<dbReference type="InterPro" id="IPR002048">
    <property type="entry name" value="EF_hand_dom"/>
</dbReference>
<evidence type="ECO:0000256" key="1">
    <source>
        <dbReference type="ARBA" id="ARBA00001936"/>
    </source>
</evidence>
<dbReference type="PROSITE" id="PS50222">
    <property type="entry name" value="EF_HAND_2"/>
    <property type="match status" value="1"/>
</dbReference>
<evidence type="ECO:0000259" key="4">
    <source>
        <dbReference type="PROSITE" id="PS50222"/>
    </source>
</evidence>
<dbReference type="STRING" id="407821.A0A087TC01"/>
<organism evidence="5 6">
    <name type="scientific">Stegodyphus mimosarum</name>
    <name type="common">African social velvet spider</name>
    <dbReference type="NCBI Taxonomy" id="407821"/>
    <lineage>
        <taxon>Eukaryota</taxon>
        <taxon>Metazoa</taxon>
        <taxon>Ecdysozoa</taxon>
        <taxon>Arthropoda</taxon>
        <taxon>Chelicerata</taxon>
        <taxon>Arachnida</taxon>
        <taxon>Araneae</taxon>
        <taxon>Araneomorphae</taxon>
        <taxon>Entelegynae</taxon>
        <taxon>Eresoidea</taxon>
        <taxon>Eresidae</taxon>
        <taxon>Stegodyphus</taxon>
    </lineage>
</organism>
<dbReference type="EMBL" id="KK114525">
    <property type="protein sequence ID" value="KFM62640.1"/>
    <property type="molecule type" value="Genomic_DNA"/>
</dbReference>
<evidence type="ECO:0000256" key="3">
    <source>
        <dbReference type="ARBA" id="ARBA00023211"/>
    </source>
</evidence>
<dbReference type="OrthoDB" id="6430243at2759"/>
<name>A0A087TC01_STEMI</name>
<dbReference type="GO" id="GO:0005509">
    <property type="term" value="F:calcium ion binding"/>
    <property type="evidence" value="ECO:0007669"/>
    <property type="project" value="InterPro"/>
</dbReference>
<dbReference type="SUPFAM" id="SSF56300">
    <property type="entry name" value="Metallo-dependent phosphatases"/>
    <property type="match status" value="1"/>
</dbReference>
<gene>
    <name evidence="5" type="ORF">X975_16494</name>
</gene>
<accession>A0A087TC01</accession>
<dbReference type="InterPro" id="IPR029052">
    <property type="entry name" value="Metallo-depent_PP-like"/>
</dbReference>
<dbReference type="InterPro" id="IPR051134">
    <property type="entry name" value="PPP_phosphatase"/>
</dbReference>
<keyword evidence="2" id="KW-0479">Metal-binding</keyword>
<comment type="cofactor">
    <cofactor evidence="1">
        <name>Mn(2+)</name>
        <dbReference type="ChEBI" id="CHEBI:29035"/>
    </cofactor>
</comment>
<dbReference type="PANTHER" id="PTHR45668">
    <property type="entry name" value="SERINE/THREONINE-PROTEIN PHOSPHATASE 5-RELATED"/>
    <property type="match status" value="1"/>
</dbReference>
<sequence length="190" mass="21713">MLVRSHQCKSDGYEYAHDNKVLTVFSASNYYDMGSNRGAYIKLIGPNLIPQAVIYVSSKNARHATLRQRQGVMECSALRELKRHISSKRFILMAEFNKRNKDMVSTISITDWCEAMEAAIGLGLPWRLLCPKLARYDEETGQVEYTTTMEDYHTYTEGLIEDGHTLLEALYRNKDALETVFKMIDKDGNG</sequence>
<keyword evidence="6" id="KW-1185">Reference proteome</keyword>
<proteinExistence type="predicted"/>
<feature type="non-terminal residue" evidence="5">
    <location>
        <position position="190"/>
    </location>
</feature>
<protein>
    <submittedName>
        <fullName evidence="5">Serine/threonine-protein phosphatase with EF-hands 2</fullName>
    </submittedName>
</protein>
<reference evidence="5 6" key="1">
    <citation type="submission" date="2013-11" db="EMBL/GenBank/DDBJ databases">
        <title>Genome sequencing of Stegodyphus mimosarum.</title>
        <authorList>
            <person name="Bechsgaard J."/>
        </authorList>
    </citation>
    <scope>NUCLEOTIDE SEQUENCE [LARGE SCALE GENOMIC DNA]</scope>
</reference>
<keyword evidence="3" id="KW-0464">Manganese</keyword>
<evidence type="ECO:0000313" key="6">
    <source>
        <dbReference type="Proteomes" id="UP000054359"/>
    </source>
</evidence>
<dbReference type="AlphaFoldDB" id="A0A087TC01"/>